<evidence type="ECO:0000313" key="1">
    <source>
        <dbReference type="EMBL" id="RDX54061.1"/>
    </source>
</evidence>
<reference evidence="1 2" key="1">
    <citation type="journal article" date="2018" name="Biotechnol. Biofuels">
        <title>Integrative visual omics of the white-rot fungus Polyporus brumalis exposes the biotechnological potential of its oxidative enzymes for delignifying raw plant biomass.</title>
        <authorList>
            <person name="Miyauchi S."/>
            <person name="Rancon A."/>
            <person name="Drula E."/>
            <person name="Hage H."/>
            <person name="Chaduli D."/>
            <person name="Favel A."/>
            <person name="Grisel S."/>
            <person name="Henrissat B."/>
            <person name="Herpoel-Gimbert I."/>
            <person name="Ruiz-Duenas F.J."/>
            <person name="Chevret D."/>
            <person name="Hainaut M."/>
            <person name="Lin J."/>
            <person name="Wang M."/>
            <person name="Pangilinan J."/>
            <person name="Lipzen A."/>
            <person name="Lesage-Meessen L."/>
            <person name="Navarro D."/>
            <person name="Riley R."/>
            <person name="Grigoriev I.V."/>
            <person name="Zhou S."/>
            <person name="Raouche S."/>
            <person name="Rosso M.N."/>
        </authorList>
    </citation>
    <scope>NUCLEOTIDE SEQUENCE [LARGE SCALE GENOMIC DNA]</scope>
    <source>
        <strain evidence="1 2">BRFM 1820</strain>
    </source>
</reference>
<accession>A0A371DNF9</accession>
<dbReference type="Proteomes" id="UP000256964">
    <property type="component" value="Unassembled WGS sequence"/>
</dbReference>
<protein>
    <recommendedName>
        <fullName evidence="3">BTB domain-containing protein</fullName>
    </recommendedName>
</protein>
<dbReference type="AlphaFoldDB" id="A0A371DNF9"/>
<evidence type="ECO:0008006" key="3">
    <source>
        <dbReference type="Google" id="ProtNLM"/>
    </source>
</evidence>
<dbReference type="OrthoDB" id="2797179at2759"/>
<sequence length="401" mass="45633">MVRVAESKTRTSRVKVSWSSSCIPHCGTSRRRKSSHLDLFCATRYSMMAEPERPSRPQMLLQDLAGSDTGKPAVCAASAPFDDASADTVLRTSDNVDFRVFRWFLKGISSVFDDLLAHPQVQPQAQTNFKADPDMPLNPRAILRVVSEPSQILDPLLRQYYPFPGPLTFLSYKDTMSVLLAAHRLQLTRIAQTLADAARPHIKENPPRAYGFALRHGMEDTARLAAHEFLAVEDTLMDSDELDSLTVRQYRQLVVYRQACIAVLKIFHGDTMDENGRLCVWTSDEMAGKGTCTWFQCTSYVQHYLNCKAGDCRNHHGPARWFREYYERMGARLGARPSADAVRDLNLLVPAIQAALRQCRNTDEQGCTRYAYTQLHRYRELMLEEIERVIAEVPLELVWRT</sequence>
<dbReference type="EMBL" id="KZ857385">
    <property type="protein sequence ID" value="RDX54061.1"/>
    <property type="molecule type" value="Genomic_DNA"/>
</dbReference>
<proteinExistence type="predicted"/>
<name>A0A371DNF9_9APHY</name>
<evidence type="ECO:0000313" key="2">
    <source>
        <dbReference type="Proteomes" id="UP000256964"/>
    </source>
</evidence>
<dbReference type="STRING" id="139420.A0A371DNF9"/>
<gene>
    <name evidence="1" type="ORF">OH76DRAFT_1059627</name>
</gene>
<keyword evidence="2" id="KW-1185">Reference proteome</keyword>
<organism evidence="1 2">
    <name type="scientific">Lentinus brumalis</name>
    <dbReference type="NCBI Taxonomy" id="2498619"/>
    <lineage>
        <taxon>Eukaryota</taxon>
        <taxon>Fungi</taxon>
        <taxon>Dikarya</taxon>
        <taxon>Basidiomycota</taxon>
        <taxon>Agaricomycotina</taxon>
        <taxon>Agaricomycetes</taxon>
        <taxon>Polyporales</taxon>
        <taxon>Polyporaceae</taxon>
        <taxon>Lentinus</taxon>
    </lineage>
</organism>